<accession>E6MDR0</accession>
<comment type="function">
    <text evidence="7">Plays a role in the regulation of phosphate uptake.</text>
</comment>
<dbReference type="InterPro" id="IPR028366">
    <property type="entry name" value="PhoU"/>
</dbReference>
<dbReference type="InterPro" id="IPR038078">
    <property type="entry name" value="PhoU-like_sf"/>
</dbReference>
<dbReference type="STRING" id="887929.HMP0721_0142"/>
<comment type="similarity">
    <text evidence="2 7">Belongs to the PhoU family.</text>
</comment>
<evidence type="ECO:0000256" key="1">
    <source>
        <dbReference type="ARBA" id="ARBA00004496"/>
    </source>
</evidence>
<evidence type="ECO:0000256" key="4">
    <source>
        <dbReference type="ARBA" id="ARBA00022448"/>
    </source>
</evidence>
<protein>
    <recommendedName>
        <fullName evidence="7">Phosphate-specific transport system accessory protein PhoU</fullName>
    </recommendedName>
</protein>
<name>E6MDR0_9FIRM</name>
<evidence type="ECO:0000313" key="10">
    <source>
        <dbReference type="Proteomes" id="UP000004754"/>
    </source>
</evidence>
<dbReference type="EMBL" id="AEQN01000005">
    <property type="protein sequence ID" value="EFV02669.1"/>
    <property type="molecule type" value="Genomic_DNA"/>
</dbReference>
<evidence type="ECO:0000256" key="5">
    <source>
        <dbReference type="ARBA" id="ARBA00022490"/>
    </source>
</evidence>
<feature type="domain" description="PhoU" evidence="8">
    <location>
        <begin position="118"/>
        <end position="203"/>
    </location>
</feature>
<feature type="domain" description="PhoU" evidence="8">
    <location>
        <begin position="16"/>
        <end position="103"/>
    </location>
</feature>
<keyword evidence="5 7" id="KW-0963">Cytoplasm</keyword>
<evidence type="ECO:0000256" key="6">
    <source>
        <dbReference type="ARBA" id="ARBA00022592"/>
    </source>
</evidence>
<dbReference type="Gene3D" id="1.20.58.220">
    <property type="entry name" value="Phosphate transport system protein phou homolog 2, domain 2"/>
    <property type="match status" value="1"/>
</dbReference>
<evidence type="ECO:0000256" key="7">
    <source>
        <dbReference type="PIRNR" id="PIRNR003107"/>
    </source>
</evidence>
<reference evidence="9 10" key="1">
    <citation type="submission" date="2010-12" db="EMBL/GenBank/DDBJ databases">
        <authorList>
            <person name="Muzny D."/>
            <person name="Qin X."/>
            <person name="Deng J."/>
            <person name="Jiang H."/>
            <person name="Liu Y."/>
            <person name="Qu J."/>
            <person name="Song X.-Z."/>
            <person name="Zhang L."/>
            <person name="Thornton R."/>
            <person name="Coyle M."/>
            <person name="Francisco L."/>
            <person name="Jackson L."/>
            <person name="Javaid M."/>
            <person name="Korchina V."/>
            <person name="Kovar C."/>
            <person name="Mata R."/>
            <person name="Mathew T."/>
            <person name="Ngo R."/>
            <person name="Nguyen L."/>
            <person name="Nguyen N."/>
            <person name="Okwuonu G."/>
            <person name="Ongeri F."/>
            <person name="Pham C."/>
            <person name="Simmons D."/>
            <person name="Wilczek-Boney K."/>
            <person name="Hale W."/>
            <person name="Jakkamsetti A."/>
            <person name="Pham P."/>
            <person name="Ruth R."/>
            <person name="San Lucas F."/>
            <person name="Warren J."/>
            <person name="Zhang J."/>
            <person name="Zhao Z."/>
            <person name="Zhou C."/>
            <person name="Zhu D."/>
            <person name="Lee S."/>
            <person name="Bess C."/>
            <person name="Blankenburg K."/>
            <person name="Forbes L."/>
            <person name="Fu Q."/>
            <person name="Gubbala S."/>
            <person name="Hirani K."/>
            <person name="Jayaseelan J.C."/>
            <person name="Lara F."/>
            <person name="Munidasa M."/>
            <person name="Palculict T."/>
            <person name="Patil S."/>
            <person name="Pu L.-L."/>
            <person name="Saada N."/>
            <person name="Tang L."/>
            <person name="Weissenberger G."/>
            <person name="Zhu Y."/>
            <person name="Hemphill L."/>
            <person name="Shang Y."/>
            <person name="Youmans B."/>
            <person name="Ayvaz T."/>
            <person name="Ross M."/>
            <person name="Santibanez J."/>
            <person name="Aqrawi P."/>
            <person name="Gross S."/>
            <person name="Joshi V."/>
            <person name="Fowler G."/>
            <person name="Nazareth L."/>
            <person name="Reid J."/>
            <person name="Worley K."/>
            <person name="Petrosino J."/>
            <person name="Highlander S."/>
            <person name="Gibbs R."/>
        </authorList>
    </citation>
    <scope>NUCLEOTIDE SEQUENCE [LARGE SCALE GENOMIC DNA]</scope>
    <source>
        <strain evidence="9 10">ATCC 23263</strain>
    </source>
</reference>
<dbReference type="Proteomes" id="UP000004754">
    <property type="component" value="Unassembled WGS sequence"/>
</dbReference>
<dbReference type="RefSeq" id="WP_006597560.1">
    <property type="nucleotide sequence ID" value="NZ_GL622359.1"/>
</dbReference>
<dbReference type="PANTHER" id="PTHR42930">
    <property type="entry name" value="PHOSPHATE-SPECIFIC TRANSPORT SYSTEM ACCESSORY PROTEIN PHOU"/>
    <property type="match status" value="1"/>
</dbReference>
<dbReference type="InterPro" id="IPR026022">
    <property type="entry name" value="PhoU_dom"/>
</dbReference>
<keyword evidence="6 7" id="KW-0592">Phosphate transport</keyword>
<gene>
    <name evidence="9" type="primary">phoU</name>
    <name evidence="9" type="ORF">HMP0721_0142</name>
</gene>
<evidence type="ECO:0000313" key="9">
    <source>
        <dbReference type="EMBL" id="EFV02669.1"/>
    </source>
</evidence>
<dbReference type="GO" id="GO:0045936">
    <property type="term" value="P:negative regulation of phosphate metabolic process"/>
    <property type="evidence" value="ECO:0007669"/>
    <property type="project" value="InterPro"/>
</dbReference>
<dbReference type="AlphaFoldDB" id="E6MDR0"/>
<keyword evidence="10" id="KW-1185">Reference proteome</keyword>
<dbReference type="PIRSF" id="PIRSF003107">
    <property type="entry name" value="PhoU"/>
    <property type="match status" value="1"/>
</dbReference>
<dbReference type="OrthoDB" id="9814256at2"/>
<evidence type="ECO:0000259" key="8">
    <source>
        <dbReference type="Pfam" id="PF01895"/>
    </source>
</evidence>
<dbReference type="GO" id="GO:0005737">
    <property type="term" value="C:cytoplasm"/>
    <property type="evidence" value="ECO:0007669"/>
    <property type="project" value="UniProtKB-SubCell"/>
</dbReference>
<comment type="subcellular location">
    <subcellularLocation>
        <location evidence="1 7">Cytoplasm</location>
    </subcellularLocation>
</comment>
<dbReference type="FunFam" id="1.20.58.220:FF:000004">
    <property type="entry name" value="Phosphate-specific transport system accessory protein PhoU"/>
    <property type="match status" value="1"/>
</dbReference>
<evidence type="ECO:0000256" key="2">
    <source>
        <dbReference type="ARBA" id="ARBA00008107"/>
    </source>
</evidence>
<sequence length="215" mass="23672">MRHQFDRELETLNNQIIQMGALCEHVITKAVKVVQGHDGTAAQEALAEDADIDRMERDIERQCLSLLLSQQPVAKDLRMISSALKMITDMERIGDQATDISEIAMQSDLSRTARQTHIEAMGKAVTGMVRGAVDAYVRRDAALAVATAAQDDVVDAQFTAIQQELIALIEEKAIDGAMALDVLMVAKYLERIGDHACNIAEWVRFAVTGKHEKLG</sequence>
<dbReference type="Pfam" id="PF01895">
    <property type="entry name" value="PhoU"/>
    <property type="match status" value="2"/>
</dbReference>
<proteinExistence type="inferred from homology"/>
<dbReference type="eggNOG" id="COG0704">
    <property type="taxonomic scope" value="Bacteria"/>
</dbReference>
<dbReference type="PANTHER" id="PTHR42930:SF3">
    <property type="entry name" value="PHOSPHATE-SPECIFIC TRANSPORT SYSTEM ACCESSORY PROTEIN PHOU"/>
    <property type="match status" value="1"/>
</dbReference>
<dbReference type="NCBIfam" id="TIGR02135">
    <property type="entry name" value="phoU_full"/>
    <property type="match status" value="1"/>
</dbReference>
<dbReference type="GO" id="GO:0030643">
    <property type="term" value="P:intracellular phosphate ion homeostasis"/>
    <property type="evidence" value="ECO:0007669"/>
    <property type="project" value="InterPro"/>
</dbReference>
<dbReference type="HOGENOM" id="CLU_078518_3_0_9"/>
<dbReference type="SUPFAM" id="SSF109755">
    <property type="entry name" value="PhoU-like"/>
    <property type="match status" value="1"/>
</dbReference>
<comment type="caution">
    <text evidence="9">The sequence shown here is derived from an EMBL/GenBank/DDBJ whole genome shotgun (WGS) entry which is preliminary data.</text>
</comment>
<dbReference type="GO" id="GO:0006817">
    <property type="term" value="P:phosphate ion transport"/>
    <property type="evidence" value="ECO:0007669"/>
    <property type="project" value="UniProtKB-KW"/>
</dbReference>
<keyword evidence="4 7" id="KW-0813">Transport</keyword>
<comment type="subunit">
    <text evidence="3 7">Homodimer.</text>
</comment>
<evidence type="ECO:0000256" key="3">
    <source>
        <dbReference type="ARBA" id="ARBA00011738"/>
    </source>
</evidence>
<organism evidence="9 10">
    <name type="scientific">Pseudoramibacter alactolyticus ATCC 23263</name>
    <dbReference type="NCBI Taxonomy" id="887929"/>
    <lineage>
        <taxon>Bacteria</taxon>
        <taxon>Bacillati</taxon>
        <taxon>Bacillota</taxon>
        <taxon>Clostridia</taxon>
        <taxon>Eubacteriales</taxon>
        <taxon>Eubacteriaceae</taxon>
        <taxon>Pseudoramibacter</taxon>
    </lineage>
</organism>